<keyword evidence="4" id="KW-1185">Reference proteome</keyword>
<evidence type="ECO:0000313" key="3">
    <source>
        <dbReference type="EMBL" id="GGJ40012.1"/>
    </source>
</evidence>
<dbReference type="EMBL" id="BMQA01000024">
    <property type="protein sequence ID" value="GGJ40012.1"/>
    <property type="molecule type" value="Genomic_DNA"/>
</dbReference>
<comment type="caution">
    <text evidence="3">The sequence shown here is derived from an EMBL/GenBank/DDBJ whole genome shotgun (WGS) entry which is preliminary data.</text>
</comment>
<keyword evidence="2" id="KW-0812">Transmembrane</keyword>
<gene>
    <name evidence="3" type="ORF">GCM10010121_058890</name>
</gene>
<keyword evidence="2" id="KW-0472">Membrane</keyword>
<proteinExistence type="predicted"/>
<evidence type="ECO:0000313" key="4">
    <source>
        <dbReference type="Proteomes" id="UP000657574"/>
    </source>
</evidence>
<protein>
    <submittedName>
        <fullName evidence="3">Uncharacterized protein</fullName>
    </submittedName>
</protein>
<dbReference type="Proteomes" id="UP000657574">
    <property type="component" value="Unassembled WGS sequence"/>
</dbReference>
<name>A0A917NY66_9ACTN</name>
<evidence type="ECO:0000256" key="1">
    <source>
        <dbReference type="SAM" id="MobiDB-lite"/>
    </source>
</evidence>
<dbReference type="AlphaFoldDB" id="A0A917NY66"/>
<organism evidence="3 4">
    <name type="scientific">Streptomyces brasiliensis</name>
    <dbReference type="NCBI Taxonomy" id="1954"/>
    <lineage>
        <taxon>Bacteria</taxon>
        <taxon>Bacillati</taxon>
        <taxon>Actinomycetota</taxon>
        <taxon>Actinomycetes</taxon>
        <taxon>Kitasatosporales</taxon>
        <taxon>Streptomycetaceae</taxon>
        <taxon>Streptomyces</taxon>
    </lineage>
</organism>
<reference evidence="3" key="2">
    <citation type="submission" date="2020-09" db="EMBL/GenBank/DDBJ databases">
        <authorList>
            <person name="Sun Q."/>
            <person name="Ohkuma M."/>
        </authorList>
    </citation>
    <scope>NUCLEOTIDE SEQUENCE</scope>
    <source>
        <strain evidence="3">JCM 3086</strain>
    </source>
</reference>
<feature type="transmembrane region" description="Helical" evidence="2">
    <location>
        <begin position="12"/>
        <end position="32"/>
    </location>
</feature>
<feature type="region of interest" description="Disordered" evidence="1">
    <location>
        <begin position="61"/>
        <end position="104"/>
    </location>
</feature>
<reference evidence="3" key="1">
    <citation type="journal article" date="2014" name="Int. J. Syst. Evol. Microbiol.">
        <title>Complete genome sequence of Corynebacterium casei LMG S-19264T (=DSM 44701T), isolated from a smear-ripened cheese.</title>
        <authorList>
            <consortium name="US DOE Joint Genome Institute (JGI-PGF)"/>
            <person name="Walter F."/>
            <person name="Albersmeier A."/>
            <person name="Kalinowski J."/>
            <person name="Ruckert C."/>
        </authorList>
    </citation>
    <scope>NUCLEOTIDE SEQUENCE</scope>
    <source>
        <strain evidence="3">JCM 3086</strain>
    </source>
</reference>
<evidence type="ECO:0000256" key="2">
    <source>
        <dbReference type="SAM" id="Phobius"/>
    </source>
</evidence>
<sequence length="104" mass="10835">MRKVTPSKVEAYLRFGRTGLVPMFASLAVVAVRNTQGEGRFPTAVIAAPSSPRGCSALFPPLGRQTGAAPADRPPKRTHVDSGMTAGAHPASDVPQGAHFEARA</sequence>
<keyword evidence="2" id="KW-1133">Transmembrane helix</keyword>
<accession>A0A917NY66</accession>